<reference evidence="1 2" key="1">
    <citation type="submission" date="2024-11" db="EMBL/GenBank/DDBJ databases">
        <title>A near-complete genome assembly of Cinchona calisaya.</title>
        <authorList>
            <person name="Lian D.C."/>
            <person name="Zhao X.W."/>
            <person name="Wei L."/>
        </authorList>
    </citation>
    <scope>NUCLEOTIDE SEQUENCE [LARGE SCALE GENOMIC DNA]</scope>
    <source>
        <tissue evidence="1">Nenye</tissue>
    </source>
</reference>
<dbReference type="PANTHER" id="PTHR34676">
    <property type="entry name" value="DUF4219 DOMAIN-CONTAINING PROTEIN-RELATED"/>
    <property type="match status" value="1"/>
</dbReference>
<protein>
    <submittedName>
        <fullName evidence="1">Uncharacterized protein</fullName>
    </submittedName>
</protein>
<dbReference type="Pfam" id="PF14223">
    <property type="entry name" value="Retrotran_gag_2"/>
    <property type="match status" value="1"/>
</dbReference>
<dbReference type="PANTHER" id="PTHR34676:SF17">
    <property type="entry name" value="OS06G0684500 PROTEIN"/>
    <property type="match status" value="1"/>
</dbReference>
<accession>A0ABD3ACF7</accession>
<proteinExistence type="predicted"/>
<evidence type="ECO:0000313" key="1">
    <source>
        <dbReference type="EMBL" id="KAL3529374.1"/>
    </source>
</evidence>
<sequence>MHLFFSFLELIKHLIQFVGFLFLPNLLASSMMQDGIEFLGTKTNTNEFSKVKGCISVKEIWDKLKEIHEGSEDIREQKKSLLVAKYESFKMEPHENIDKMYFRFNDMVKDLEGLGKDYSLGEKNRKILNALPKEWEPKSIAIEESKNLNSMPIDSLINSLTSFELKLKYKLQDEEAKGKRSIAFKVSSKRRKDSRKSHFNNFQITWDDCNSDREVEEEYEEAQMAFMALGNNEKMGVCFLFERLL</sequence>
<dbReference type="AlphaFoldDB" id="A0ABD3ACF7"/>
<keyword evidence="2" id="KW-1185">Reference proteome</keyword>
<organism evidence="1 2">
    <name type="scientific">Cinchona calisaya</name>
    <dbReference type="NCBI Taxonomy" id="153742"/>
    <lineage>
        <taxon>Eukaryota</taxon>
        <taxon>Viridiplantae</taxon>
        <taxon>Streptophyta</taxon>
        <taxon>Embryophyta</taxon>
        <taxon>Tracheophyta</taxon>
        <taxon>Spermatophyta</taxon>
        <taxon>Magnoliopsida</taxon>
        <taxon>eudicotyledons</taxon>
        <taxon>Gunneridae</taxon>
        <taxon>Pentapetalae</taxon>
        <taxon>asterids</taxon>
        <taxon>lamiids</taxon>
        <taxon>Gentianales</taxon>
        <taxon>Rubiaceae</taxon>
        <taxon>Cinchonoideae</taxon>
        <taxon>Cinchoneae</taxon>
        <taxon>Cinchona</taxon>
    </lineage>
</organism>
<name>A0ABD3ACF7_9GENT</name>
<comment type="caution">
    <text evidence="1">The sequence shown here is derived from an EMBL/GenBank/DDBJ whole genome shotgun (WGS) entry which is preliminary data.</text>
</comment>
<gene>
    <name evidence="1" type="ORF">ACH5RR_008696</name>
</gene>
<evidence type="ECO:0000313" key="2">
    <source>
        <dbReference type="Proteomes" id="UP001630127"/>
    </source>
</evidence>
<dbReference type="EMBL" id="JBJUIK010000004">
    <property type="protein sequence ID" value="KAL3529374.1"/>
    <property type="molecule type" value="Genomic_DNA"/>
</dbReference>
<dbReference type="Proteomes" id="UP001630127">
    <property type="component" value="Unassembled WGS sequence"/>
</dbReference>